<reference evidence="4 5" key="1">
    <citation type="submission" date="2020-02" db="EMBL/GenBank/DDBJ databases">
        <authorList>
            <person name="Ferguson B K."/>
        </authorList>
    </citation>
    <scope>NUCLEOTIDE SEQUENCE [LARGE SCALE GENOMIC DNA]</scope>
</reference>
<evidence type="ECO:0000256" key="3">
    <source>
        <dbReference type="ARBA" id="ARBA00039307"/>
    </source>
</evidence>
<sequence length="60" mass="6854">MEIYSTALWHLQRESVLSALAQDLVELDKNSPEAWCAAGNCFSLQKDHDIAIKYFQRAVQ</sequence>
<dbReference type="PANTHER" id="PTHR12558">
    <property type="entry name" value="CELL DIVISION CYCLE 16,23,27"/>
    <property type="match status" value="1"/>
</dbReference>
<dbReference type="InterPro" id="IPR019734">
    <property type="entry name" value="TPR_rpt"/>
</dbReference>
<dbReference type="Gene3D" id="1.25.40.10">
    <property type="entry name" value="Tetratricopeptide repeat domain"/>
    <property type="match status" value="1"/>
</dbReference>
<dbReference type="GO" id="GO:0007091">
    <property type="term" value="P:metaphase/anaphase transition of mitotic cell cycle"/>
    <property type="evidence" value="ECO:0007669"/>
    <property type="project" value="TreeGrafter"/>
</dbReference>
<dbReference type="GO" id="GO:0051301">
    <property type="term" value="P:cell division"/>
    <property type="evidence" value="ECO:0007669"/>
    <property type="project" value="TreeGrafter"/>
</dbReference>
<feature type="non-terminal residue" evidence="4">
    <location>
        <position position="60"/>
    </location>
</feature>
<keyword evidence="1" id="KW-0802">TPR repeat</keyword>
<dbReference type="OrthoDB" id="329563at2759"/>
<evidence type="ECO:0000313" key="4">
    <source>
        <dbReference type="EMBL" id="CAB0008761.1"/>
    </source>
</evidence>
<dbReference type="AlphaFoldDB" id="A0A6H5GZU1"/>
<dbReference type="EMBL" id="CADCXU010020830">
    <property type="protein sequence ID" value="CAB0008761.1"/>
    <property type="molecule type" value="Genomic_DNA"/>
</dbReference>
<organism evidence="4 5">
    <name type="scientific">Nesidiocoris tenuis</name>
    <dbReference type="NCBI Taxonomy" id="355587"/>
    <lineage>
        <taxon>Eukaryota</taxon>
        <taxon>Metazoa</taxon>
        <taxon>Ecdysozoa</taxon>
        <taxon>Arthropoda</taxon>
        <taxon>Hexapoda</taxon>
        <taxon>Insecta</taxon>
        <taxon>Pterygota</taxon>
        <taxon>Neoptera</taxon>
        <taxon>Paraneoptera</taxon>
        <taxon>Hemiptera</taxon>
        <taxon>Heteroptera</taxon>
        <taxon>Panheteroptera</taxon>
        <taxon>Cimicomorpha</taxon>
        <taxon>Miridae</taxon>
        <taxon>Dicyphina</taxon>
        <taxon>Nesidiocoris</taxon>
    </lineage>
</organism>
<protein>
    <recommendedName>
        <fullName evidence="3">Cell division cycle protein 27 homolog</fullName>
    </recommendedName>
</protein>
<dbReference type="GO" id="GO:0016567">
    <property type="term" value="P:protein ubiquitination"/>
    <property type="evidence" value="ECO:0007669"/>
    <property type="project" value="TreeGrafter"/>
</dbReference>
<dbReference type="Proteomes" id="UP000479000">
    <property type="component" value="Unassembled WGS sequence"/>
</dbReference>
<comment type="similarity">
    <text evidence="2">Belongs to the APC3/CDC27 family.</text>
</comment>
<evidence type="ECO:0000313" key="5">
    <source>
        <dbReference type="Proteomes" id="UP000479000"/>
    </source>
</evidence>
<name>A0A6H5GZU1_9HEMI</name>
<keyword evidence="5" id="KW-1185">Reference proteome</keyword>
<evidence type="ECO:0000256" key="2">
    <source>
        <dbReference type="ARBA" id="ARBA00038210"/>
    </source>
</evidence>
<evidence type="ECO:0000256" key="1">
    <source>
        <dbReference type="ARBA" id="ARBA00022803"/>
    </source>
</evidence>
<accession>A0A6H5GZU1</accession>
<dbReference type="GO" id="GO:0031145">
    <property type="term" value="P:anaphase-promoting complex-dependent catabolic process"/>
    <property type="evidence" value="ECO:0007669"/>
    <property type="project" value="TreeGrafter"/>
</dbReference>
<dbReference type="Pfam" id="PF00515">
    <property type="entry name" value="TPR_1"/>
    <property type="match status" value="1"/>
</dbReference>
<proteinExistence type="inferred from homology"/>
<dbReference type="PROSITE" id="PS50293">
    <property type="entry name" value="TPR_REGION"/>
    <property type="match status" value="1"/>
</dbReference>
<gene>
    <name evidence="4" type="ORF">NTEN_LOCUS13982</name>
</gene>
<dbReference type="GO" id="GO:0005737">
    <property type="term" value="C:cytoplasm"/>
    <property type="evidence" value="ECO:0007669"/>
    <property type="project" value="TreeGrafter"/>
</dbReference>
<dbReference type="PANTHER" id="PTHR12558:SF13">
    <property type="entry name" value="CELL DIVISION CYCLE PROTEIN 27 HOMOLOG"/>
    <property type="match status" value="1"/>
</dbReference>
<dbReference type="SUPFAM" id="SSF48452">
    <property type="entry name" value="TPR-like"/>
    <property type="match status" value="1"/>
</dbReference>
<dbReference type="InterPro" id="IPR011990">
    <property type="entry name" value="TPR-like_helical_dom_sf"/>
</dbReference>
<dbReference type="GO" id="GO:0005680">
    <property type="term" value="C:anaphase-promoting complex"/>
    <property type="evidence" value="ECO:0007669"/>
    <property type="project" value="TreeGrafter"/>
</dbReference>